<dbReference type="Gene3D" id="3.40.1350.10">
    <property type="match status" value="1"/>
</dbReference>
<dbReference type="InterPro" id="IPR011856">
    <property type="entry name" value="tRNA_endonuc-like_dom_sf"/>
</dbReference>
<evidence type="ECO:0000313" key="2">
    <source>
        <dbReference type="EMBL" id="KKN27680.1"/>
    </source>
</evidence>
<dbReference type="AlphaFoldDB" id="A0A0F9P707"/>
<comment type="caution">
    <text evidence="2">The sequence shown here is derived from an EMBL/GenBank/DDBJ whole genome shotgun (WGS) entry which is preliminary data.</text>
</comment>
<reference evidence="2" key="1">
    <citation type="journal article" date="2015" name="Nature">
        <title>Complex archaea that bridge the gap between prokaryotes and eukaryotes.</title>
        <authorList>
            <person name="Spang A."/>
            <person name="Saw J.H."/>
            <person name="Jorgensen S.L."/>
            <person name="Zaremba-Niedzwiedzka K."/>
            <person name="Martijn J."/>
            <person name="Lind A.E."/>
            <person name="van Eijk R."/>
            <person name="Schleper C."/>
            <person name="Guy L."/>
            <person name="Ettema T.J."/>
        </authorList>
    </citation>
    <scope>NUCLEOTIDE SEQUENCE</scope>
</reference>
<accession>A0A0F9P707</accession>
<evidence type="ECO:0000259" key="1">
    <source>
        <dbReference type="Pfam" id="PF11645"/>
    </source>
</evidence>
<dbReference type="GO" id="GO:0003676">
    <property type="term" value="F:nucleic acid binding"/>
    <property type="evidence" value="ECO:0007669"/>
    <property type="project" value="InterPro"/>
</dbReference>
<organism evidence="2">
    <name type="scientific">marine sediment metagenome</name>
    <dbReference type="NCBI Taxonomy" id="412755"/>
    <lineage>
        <taxon>unclassified sequences</taxon>
        <taxon>metagenomes</taxon>
        <taxon>ecological metagenomes</taxon>
    </lineage>
</organism>
<name>A0A0F9P707_9ZZZZ</name>
<dbReference type="InterPro" id="IPR021671">
    <property type="entry name" value="PD(D/E)XK_Endonuc"/>
</dbReference>
<feature type="domain" description="PD(D/E)XK endonuclease" evidence="1">
    <location>
        <begin position="1"/>
        <end position="128"/>
    </location>
</feature>
<gene>
    <name evidence="2" type="ORF">LCGC14_0862040</name>
</gene>
<dbReference type="Pfam" id="PF11645">
    <property type="entry name" value="PDDEXK_5"/>
    <property type="match status" value="1"/>
</dbReference>
<dbReference type="EMBL" id="LAZR01002618">
    <property type="protein sequence ID" value="KKN27680.1"/>
    <property type="molecule type" value="Genomic_DNA"/>
</dbReference>
<sequence>MHVNEIGALAEIKVAARLMEQGYIVSKPVFGDARYDLLADNGSIHRVQCKNGRLRNGVVKFKTRSHCAFTGADSPYTSDEIEFFGVYCPELETVYLVPVGDVPQDKGHLRVEPTKNGQVKGITLAASYLL</sequence>
<proteinExistence type="predicted"/>
<protein>
    <recommendedName>
        <fullName evidence="1">PD(D/E)XK endonuclease domain-containing protein</fullName>
    </recommendedName>
</protein>